<keyword evidence="1" id="KW-0489">Methyltransferase</keyword>
<keyword evidence="2" id="KW-1185">Reference proteome</keyword>
<dbReference type="AlphaFoldDB" id="A0A367EI01"/>
<dbReference type="Gene3D" id="3.40.50.150">
    <property type="entry name" value="Vaccinia Virus protein VP39"/>
    <property type="match status" value="1"/>
</dbReference>
<gene>
    <name evidence="1" type="ORF">DQ384_39685</name>
</gene>
<keyword evidence="1" id="KW-0808">Transferase</keyword>
<accession>A0A367EI01</accession>
<dbReference type="GO" id="GO:0008168">
    <property type="term" value="F:methyltransferase activity"/>
    <property type="evidence" value="ECO:0007669"/>
    <property type="project" value="UniProtKB-KW"/>
</dbReference>
<comment type="caution">
    <text evidence="1">The sequence shown here is derived from an EMBL/GenBank/DDBJ whole genome shotgun (WGS) entry which is preliminary data.</text>
</comment>
<evidence type="ECO:0000313" key="1">
    <source>
        <dbReference type="EMBL" id="RCG17399.1"/>
    </source>
</evidence>
<name>A0A367EI01_9ACTN</name>
<dbReference type="EMBL" id="QOIL01000042">
    <property type="protein sequence ID" value="RCG17399.1"/>
    <property type="molecule type" value="Genomic_DNA"/>
</dbReference>
<evidence type="ECO:0000313" key="2">
    <source>
        <dbReference type="Proteomes" id="UP000253094"/>
    </source>
</evidence>
<sequence>MAAREALTPKALDRIPGWFWGTDQRLFSWILSEKAVGEPPGNLLELGTYLGKSAILIGSHLRAGETLTVCDLFESDAPEEANNAETSRSYSSLTRDKFEQNYLTFHEKLPKIVHGPTSVILDHVAPNSCRFVHVDASHLYVHVKDDVLASRRVLRPDGVVVFDDYRSVHTPGVAMAVWEAVANLGLEPVAISPQKLYATWGDPGPLRERMRMWLEKTPDLWFTVDPLGDRDLLRVNEVKKPADPPVDAATLRKLTAELKRTSAELKQAVAESKSATASLRKATSEISLAGPVAQRAVRWTRRRLRAAKTTTKD</sequence>
<dbReference type="GO" id="GO:0032259">
    <property type="term" value="P:methylation"/>
    <property type="evidence" value="ECO:0007669"/>
    <property type="project" value="UniProtKB-KW"/>
</dbReference>
<organism evidence="1 2">
    <name type="scientific">Sphaerisporangium album</name>
    <dbReference type="NCBI Taxonomy" id="509200"/>
    <lineage>
        <taxon>Bacteria</taxon>
        <taxon>Bacillati</taxon>
        <taxon>Actinomycetota</taxon>
        <taxon>Actinomycetes</taxon>
        <taxon>Streptosporangiales</taxon>
        <taxon>Streptosporangiaceae</taxon>
        <taxon>Sphaerisporangium</taxon>
    </lineage>
</organism>
<dbReference type="Pfam" id="PF13578">
    <property type="entry name" value="Methyltransf_24"/>
    <property type="match status" value="1"/>
</dbReference>
<dbReference type="SUPFAM" id="SSF53335">
    <property type="entry name" value="S-adenosyl-L-methionine-dependent methyltransferases"/>
    <property type="match status" value="1"/>
</dbReference>
<proteinExistence type="predicted"/>
<dbReference type="InterPro" id="IPR029063">
    <property type="entry name" value="SAM-dependent_MTases_sf"/>
</dbReference>
<protein>
    <submittedName>
        <fullName evidence="1">Class I SAM-dependent methyltransferase</fullName>
    </submittedName>
</protein>
<dbReference type="OrthoDB" id="3346627at2"/>
<reference evidence="1 2" key="1">
    <citation type="submission" date="2018-06" db="EMBL/GenBank/DDBJ databases">
        <title>Sphaerisporangium craniellae sp. nov., isolated from a marine sponge in the South China Sea.</title>
        <authorList>
            <person name="Li L."/>
        </authorList>
    </citation>
    <scope>NUCLEOTIDE SEQUENCE [LARGE SCALE GENOMIC DNA]</scope>
    <source>
        <strain evidence="1 2">CCTCC AA 208026</strain>
    </source>
</reference>
<dbReference type="RefSeq" id="WP_114034050.1">
    <property type="nucleotide sequence ID" value="NZ_QOIL01000042.1"/>
</dbReference>
<dbReference type="Proteomes" id="UP000253094">
    <property type="component" value="Unassembled WGS sequence"/>
</dbReference>